<dbReference type="Gene3D" id="3.50.50.60">
    <property type="entry name" value="FAD/NAD(P)-binding domain"/>
    <property type="match status" value="1"/>
</dbReference>
<dbReference type="InterPro" id="IPR036188">
    <property type="entry name" value="FAD/NAD-bd_sf"/>
</dbReference>
<evidence type="ECO:0000256" key="7">
    <source>
        <dbReference type="SAM" id="SignalP"/>
    </source>
</evidence>
<evidence type="ECO:0000256" key="1">
    <source>
        <dbReference type="ARBA" id="ARBA00005466"/>
    </source>
</evidence>
<feature type="chain" id="PRO_5019571212" description="FAD-binding PCMH-type domain-containing protein" evidence="7">
    <location>
        <begin position="17"/>
        <end position="1017"/>
    </location>
</feature>
<name>A0A423VXD5_9PEZI</name>
<evidence type="ECO:0000313" key="10">
    <source>
        <dbReference type="Proteomes" id="UP000283895"/>
    </source>
</evidence>
<dbReference type="Pfam" id="PF08031">
    <property type="entry name" value="BBE"/>
    <property type="match status" value="1"/>
</dbReference>
<comment type="caution">
    <text evidence="9">The sequence shown here is derived from an EMBL/GenBank/DDBJ whole genome shotgun (WGS) entry which is preliminary data.</text>
</comment>
<dbReference type="InterPro" id="IPR012951">
    <property type="entry name" value="BBE"/>
</dbReference>
<dbReference type="EMBL" id="LKEA01000035">
    <property type="protein sequence ID" value="ROV95675.1"/>
    <property type="molecule type" value="Genomic_DNA"/>
</dbReference>
<protein>
    <recommendedName>
        <fullName evidence="8">FAD-binding PCMH-type domain-containing protein</fullName>
    </recommendedName>
</protein>
<dbReference type="PRINTS" id="PR00420">
    <property type="entry name" value="RNGMNOXGNASE"/>
</dbReference>
<dbReference type="Proteomes" id="UP000283895">
    <property type="component" value="Unassembled WGS sequence"/>
</dbReference>
<evidence type="ECO:0000313" key="9">
    <source>
        <dbReference type="EMBL" id="ROV95675.1"/>
    </source>
</evidence>
<dbReference type="PROSITE" id="PS51387">
    <property type="entry name" value="FAD_PCMH"/>
    <property type="match status" value="1"/>
</dbReference>
<dbReference type="GO" id="GO:0004497">
    <property type="term" value="F:monooxygenase activity"/>
    <property type="evidence" value="ECO:0007669"/>
    <property type="project" value="UniProtKB-KW"/>
</dbReference>
<proteinExistence type="inferred from homology"/>
<keyword evidence="10" id="KW-1185">Reference proteome</keyword>
<feature type="domain" description="FAD-binding PCMH-type" evidence="8">
    <location>
        <begin position="171"/>
        <end position="350"/>
    </location>
</feature>
<dbReference type="InterPro" id="IPR050493">
    <property type="entry name" value="FAD-dep_Monooxygenase_BioMet"/>
</dbReference>
<sequence>MHLLPFSLLLAPLARASSLSQASTRSLNANTLFAEETHPLTETSLRDLAHKQSVGLNHTTLINVFGFSNGTSLTNHSSVGCKTYAGDSSWPGDNLWHAFDSLLSNGLLEVPPIASPCYTNWDNYDEDLCTSVTDDFTDSYMHMEHPTSIMSPFYEGLTCMPIDGAPANCTLGGYPYYVVNATNVAQVQLAVNMARNLGLRLVIKNTGHDFAGKSAGEGALSIWTHNLKGLEYSPTFSGSNYTGPAFKMGSGVQTFELYSAAKENGVTIVGGEGVTVGVAGGYIQGGGHSPLSSVYGLASDQVLAYQVVTADGRFLTASDEENTDLFWALRGGGGSTFGVVTSVTVKAYPKIGVTISNFTLTTGDDLDSETFWEAMRLFWNHFIDYVDAGAYSYFRFYSIGTDAYYFGMTPFFTPNMTVAEHTALLQPWLDELKAINVSLTWVTEPTYFDDFYDAWAEGFPIETVGLDAGRIASRLFPRENWEDATLLNKTWAAVKNTTENGFYFTGFGMKNELSPDNTANSANTAWRSSILHALTAVAWTDPTSSEEIIELSNSMTYGCMDQWRAVTPNSGSYLGEADSSEPNWQQSFWGSNYDRLLSLKQKYDPNDVFYALNAGLTLALALHDLNISSTVYESRPANFDQGGGVMLSPNALRVLDSVGVYDRVRDKALQFDVLTFKDGQGQTTDEYYFGSQKLYGYDAIRIMRKQLLDEIRAMLREREIPVHYDSKLTTITSDGPDVVEFAFANGQVASAPLVIGADGIHSTVRRTFLPQVEPAYVGFIGINSVVQRSQLRIPDGYKFPATVMAKPGAFLLVPQKADGSELFIGSQRRFSEHDATSWEALRKDKQKLYDMLQENKDDWPDVVQSALEATPVDRMGFWAFHGIPPLPSWLSESKRIILVGDAAHAIPPTAGQGANQAFEDVRSLATLLSELSPDVPLDKAAMKWQTYRQDRIKKVLDLNQQMNTKRLPESERAKLPPGTIWADESLTRGGGGELRWLYEPDLIEEAKKWVLEIKQAA</sequence>
<evidence type="ECO:0000259" key="8">
    <source>
        <dbReference type="PROSITE" id="PS51387"/>
    </source>
</evidence>
<dbReference type="GO" id="GO:0071949">
    <property type="term" value="F:FAD binding"/>
    <property type="evidence" value="ECO:0007669"/>
    <property type="project" value="InterPro"/>
</dbReference>
<dbReference type="PANTHER" id="PTHR13789">
    <property type="entry name" value="MONOOXYGENASE"/>
    <property type="match status" value="1"/>
</dbReference>
<organism evidence="9 10">
    <name type="scientific">Cytospora schulzeri</name>
    <dbReference type="NCBI Taxonomy" id="448051"/>
    <lineage>
        <taxon>Eukaryota</taxon>
        <taxon>Fungi</taxon>
        <taxon>Dikarya</taxon>
        <taxon>Ascomycota</taxon>
        <taxon>Pezizomycotina</taxon>
        <taxon>Sordariomycetes</taxon>
        <taxon>Sordariomycetidae</taxon>
        <taxon>Diaporthales</taxon>
        <taxon>Cytosporaceae</taxon>
        <taxon>Cytospora</taxon>
    </lineage>
</organism>
<comment type="similarity">
    <text evidence="2">Belongs to the paxM FAD-dependent monooxygenase family.</text>
</comment>
<feature type="signal peptide" evidence="7">
    <location>
        <begin position="1"/>
        <end position="16"/>
    </location>
</feature>
<dbReference type="InterPro" id="IPR016169">
    <property type="entry name" value="FAD-bd_PCMH_sub2"/>
</dbReference>
<dbReference type="InterPro" id="IPR006094">
    <property type="entry name" value="Oxid_FAD_bind_N"/>
</dbReference>
<dbReference type="PANTHER" id="PTHR13789:SF316">
    <property type="entry name" value="FAD-BINDING DOMAIN-CONTAINING PROTEIN"/>
    <property type="match status" value="1"/>
</dbReference>
<keyword evidence="6" id="KW-0503">Monooxygenase</keyword>
<dbReference type="InterPro" id="IPR016166">
    <property type="entry name" value="FAD-bd_PCMH"/>
</dbReference>
<evidence type="ECO:0000256" key="4">
    <source>
        <dbReference type="ARBA" id="ARBA00022827"/>
    </source>
</evidence>
<dbReference type="SUPFAM" id="SSF56176">
    <property type="entry name" value="FAD-binding/transporter-associated domain-like"/>
    <property type="match status" value="1"/>
</dbReference>
<keyword evidence="3" id="KW-0285">Flavoprotein</keyword>
<keyword evidence="5" id="KW-0560">Oxidoreductase</keyword>
<evidence type="ECO:0000256" key="3">
    <source>
        <dbReference type="ARBA" id="ARBA00022630"/>
    </source>
</evidence>
<evidence type="ECO:0000256" key="2">
    <source>
        <dbReference type="ARBA" id="ARBA00007992"/>
    </source>
</evidence>
<dbReference type="InterPro" id="IPR036318">
    <property type="entry name" value="FAD-bd_PCMH-like_sf"/>
</dbReference>
<keyword evidence="4" id="KW-0274">FAD</keyword>
<dbReference type="AlphaFoldDB" id="A0A423VXD5"/>
<dbReference type="Gene3D" id="3.30.465.10">
    <property type="match status" value="2"/>
</dbReference>
<comment type="similarity">
    <text evidence="1">Belongs to the oxygen-dependent FAD-linked oxidoreductase family.</text>
</comment>
<dbReference type="SUPFAM" id="SSF51905">
    <property type="entry name" value="FAD/NAD(P)-binding domain"/>
    <property type="match status" value="1"/>
</dbReference>
<evidence type="ECO:0000256" key="5">
    <source>
        <dbReference type="ARBA" id="ARBA00023002"/>
    </source>
</evidence>
<dbReference type="STRING" id="356882.A0A423VXD5"/>
<dbReference type="InterPro" id="IPR002938">
    <property type="entry name" value="FAD-bd"/>
</dbReference>
<evidence type="ECO:0000256" key="6">
    <source>
        <dbReference type="ARBA" id="ARBA00023033"/>
    </source>
</evidence>
<gene>
    <name evidence="9" type="ORF">VMCG_07571</name>
</gene>
<dbReference type="OrthoDB" id="9983560at2759"/>
<dbReference type="Pfam" id="PF01494">
    <property type="entry name" value="FAD_binding_3"/>
    <property type="match status" value="1"/>
</dbReference>
<dbReference type="Pfam" id="PF01565">
    <property type="entry name" value="FAD_binding_4"/>
    <property type="match status" value="1"/>
</dbReference>
<reference evidence="9 10" key="1">
    <citation type="submission" date="2015-09" db="EMBL/GenBank/DDBJ databases">
        <title>Host preference determinants of Valsa canker pathogens revealed by comparative genomics.</title>
        <authorList>
            <person name="Yin Z."/>
            <person name="Huang L."/>
        </authorList>
    </citation>
    <scope>NUCLEOTIDE SEQUENCE [LARGE SCALE GENOMIC DNA]</scope>
    <source>
        <strain evidence="9 10">03-1</strain>
    </source>
</reference>
<accession>A0A423VXD5</accession>
<keyword evidence="7" id="KW-0732">Signal</keyword>